<sequence length="113" mass="13325">MYKRIDNSKYQEDVSNILHSVGMDKMAAQELTFCYPEYFDSMSSLKYQLPSQVFRLISALVFLEHLLTKCFKPHYSIYHYIESINAKLLSVTSVYVKKERVKECYLEASYLVN</sequence>
<accession>A0ABT4YQQ7</accession>
<dbReference type="RefSeq" id="WP_272135637.1">
    <property type="nucleotide sequence ID" value="NZ_JAQLOI010000001.1"/>
</dbReference>
<evidence type="ECO:0000313" key="2">
    <source>
        <dbReference type="Proteomes" id="UP001210678"/>
    </source>
</evidence>
<reference evidence="1 2" key="1">
    <citation type="submission" date="2023-01" db="EMBL/GenBank/DDBJ databases">
        <title>Vibrio sp. KJ40-1 sp.nov, isolated from marine algae.</title>
        <authorList>
            <person name="Butt M."/>
            <person name="Kim J.M.J."/>
            <person name="Jeon C.O.C."/>
        </authorList>
    </citation>
    <scope>NUCLEOTIDE SEQUENCE [LARGE SCALE GENOMIC DNA]</scope>
    <source>
        <strain evidence="1 2">KJ40-1</strain>
    </source>
</reference>
<comment type="caution">
    <text evidence="1">The sequence shown here is derived from an EMBL/GenBank/DDBJ whole genome shotgun (WGS) entry which is preliminary data.</text>
</comment>
<dbReference type="Proteomes" id="UP001210678">
    <property type="component" value="Unassembled WGS sequence"/>
</dbReference>
<name>A0ABT4YQQ7_9VIBR</name>
<dbReference type="EMBL" id="JAQLOI010000001">
    <property type="protein sequence ID" value="MDB1123894.1"/>
    <property type="molecule type" value="Genomic_DNA"/>
</dbReference>
<organism evidence="1 2">
    <name type="scientific">Vibrio algarum</name>
    <dbReference type="NCBI Taxonomy" id="3020714"/>
    <lineage>
        <taxon>Bacteria</taxon>
        <taxon>Pseudomonadati</taxon>
        <taxon>Pseudomonadota</taxon>
        <taxon>Gammaproteobacteria</taxon>
        <taxon>Vibrionales</taxon>
        <taxon>Vibrionaceae</taxon>
        <taxon>Vibrio</taxon>
    </lineage>
</organism>
<evidence type="ECO:0000313" key="1">
    <source>
        <dbReference type="EMBL" id="MDB1123894.1"/>
    </source>
</evidence>
<keyword evidence="2" id="KW-1185">Reference proteome</keyword>
<gene>
    <name evidence="1" type="ORF">PGX00_09610</name>
</gene>
<proteinExistence type="predicted"/>
<protein>
    <submittedName>
        <fullName evidence="1">Uncharacterized protein</fullName>
    </submittedName>
</protein>